<evidence type="ECO:0000313" key="5">
    <source>
        <dbReference type="EMBL" id="GGL62009.1"/>
    </source>
</evidence>
<organism evidence="5 6">
    <name type="scientific">Microlunatus endophyticus</name>
    <dbReference type="NCBI Taxonomy" id="1716077"/>
    <lineage>
        <taxon>Bacteria</taxon>
        <taxon>Bacillati</taxon>
        <taxon>Actinomycetota</taxon>
        <taxon>Actinomycetes</taxon>
        <taxon>Propionibacteriales</taxon>
        <taxon>Propionibacteriaceae</taxon>
        <taxon>Microlunatus</taxon>
    </lineage>
</organism>
<gene>
    <name evidence="5" type="ORF">GCM10011575_20670</name>
</gene>
<dbReference type="InterPro" id="IPR016169">
    <property type="entry name" value="FAD-bd_PCMH_sub2"/>
</dbReference>
<proteinExistence type="predicted"/>
<reference evidence="5" key="2">
    <citation type="submission" date="2020-09" db="EMBL/GenBank/DDBJ databases">
        <authorList>
            <person name="Sun Q."/>
            <person name="Zhou Y."/>
        </authorList>
    </citation>
    <scope>NUCLEOTIDE SEQUENCE</scope>
    <source>
        <strain evidence="5">CGMCC 4.7306</strain>
    </source>
</reference>
<dbReference type="InterPro" id="IPR016167">
    <property type="entry name" value="FAD-bd_PCMH_sub1"/>
</dbReference>
<dbReference type="EMBL" id="BMMZ01000004">
    <property type="protein sequence ID" value="GGL62009.1"/>
    <property type="molecule type" value="Genomic_DNA"/>
</dbReference>
<dbReference type="InterPro" id="IPR007173">
    <property type="entry name" value="ALO_C"/>
</dbReference>
<dbReference type="InterPro" id="IPR016164">
    <property type="entry name" value="FAD-linked_Oxase-like_C"/>
</dbReference>
<dbReference type="PANTHER" id="PTHR43762">
    <property type="entry name" value="L-GULONOLACTONE OXIDASE"/>
    <property type="match status" value="1"/>
</dbReference>
<dbReference type="GO" id="GO:0071949">
    <property type="term" value="F:FAD binding"/>
    <property type="evidence" value="ECO:0007669"/>
    <property type="project" value="InterPro"/>
</dbReference>
<comment type="caution">
    <text evidence="5">The sequence shown here is derived from an EMBL/GenBank/DDBJ whole genome shotgun (WGS) entry which is preliminary data.</text>
</comment>
<dbReference type="Gene3D" id="3.30.465.10">
    <property type="match status" value="1"/>
</dbReference>
<dbReference type="PIRSF" id="PIRSF000136">
    <property type="entry name" value="LGO_GLO"/>
    <property type="match status" value="1"/>
</dbReference>
<protein>
    <submittedName>
        <fullName evidence="5">FAD-linked oxidoreductase</fullName>
    </submittedName>
</protein>
<dbReference type="PROSITE" id="PS51387">
    <property type="entry name" value="FAD_PCMH"/>
    <property type="match status" value="1"/>
</dbReference>
<dbReference type="SUPFAM" id="SSF55103">
    <property type="entry name" value="FAD-linked oxidases, C-terminal domain"/>
    <property type="match status" value="1"/>
</dbReference>
<dbReference type="InterPro" id="IPR010031">
    <property type="entry name" value="FAD_lactone_oxidase-like"/>
</dbReference>
<keyword evidence="1" id="KW-0285">Flavoprotein</keyword>
<dbReference type="Gene3D" id="1.10.45.10">
    <property type="entry name" value="Vanillyl-alcohol Oxidase, Chain A, domain 4"/>
    <property type="match status" value="1"/>
</dbReference>
<dbReference type="GO" id="GO:0003885">
    <property type="term" value="F:D-arabinono-1,4-lactone oxidase activity"/>
    <property type="evidence" value="ECO:0007669"/>
    <property type="project" value="InterPro"/>
</dbReference>
<evidence type="ECO:0000313" key="6">
    <source>
        <dbReference type="Proteomes" id="UP000613840"/>
    </source>
</evidence>
<dbReference type="InterPro" id="IPR016171">
    <property type="entry name" value="Vanillyl_alc_oxidase_C-sub2"/>
</dbReference>
<accession>A0A917S6Q4</accession>
<dbReference type="GO" id="GO:0080049">
    <property type="term" value="F:L-gulono-1,4-lactone dehydrogenase activity"/>
    <property type="evidence" value="ECO:0007669"/>
    <property type="project" value="TreeGrafter"/>
</dbReference>
<dbReference type="AlphaFoldDB" id="A0A917S6Q4"/>
<keyword evidence="2" id="KW-0274">FAD</keyword>
<reference evidence="5" key="1">
    <citation type="journal article" date="2014" name="Int. J. Syst. Evol. Microbiol.">
        <title>Complete genome sequence of Corynebacterium casei LMG S-19264T (=DSM 44701T), isolated from a smear-ripened cheese.</title>
        <authorList>
            <consortium name="US DOE Joint Genome Institute (JGI-PGF)"/>
            <person name="Walter F."/>
            <person name="Albersmeier A."/>
            <person name="Kalinowski J."/>
            <person name="Ruckert C."/>
        </authorList>
    </citation>
    <scope>NUCLEOTIDE SEQUENCE</scope>
    <source>
        <strain evidence="5">CGMCC 4.7306</strain>
    </source>
</reference>
<dbReference type="GO" id="GO:0016020">
    <property type="term" value="C:membrane"/>
    <property type="evidence" value="ECO:0007669"/>
    <property type="project" value="InterPro"/>
</dbReference>
<dbReference type="Gene3D" id="3.30.70.2520">
    <property type="match status" value="1"/>
</dbReference>
<evidence type="ECO:0000256" key="2">
    <source>
        <dbReference type="ARBA" id="ARBA00022827"/>
    </source>
</evidence>
<dbReference type="Proteomes" id="UP000613840">
    <property type="component" value="Unassembled WGS sequence"/>
</dbReference>
<evidence type="ECO:0000259" key="4">
    <source>
        <dbReference type="PROSITE" id="PS51387"/>
    </source>
</evidence>
<feature type="domain" description="FAD-binding PCMH-type" evidence="4">
    <location>
        <begin position="9"/>
        <end position="179"/>
    </location>
</feature>
<dbReference type="InterPro" id="IPR016166">
    <property type="entry name" value="FAD-bd_PCMH"/>
</dbReference>
<keyword evidence="3" id="KW-0560">Oxidoreductase</keyword>
<keyword evidence="6" id="KW-1185">Reference proteome</keyword>
<dbReference type="Pfam" id="PF01565">
    <property type="entry name" value="FAD_binding_4"/>
    <property type="match status" value="1"/>
</dbReference>
<name>A0A917S6Q4_9ACTN</name>
<dbReference type="NCBIfam" id="TIGR01679">
    <property type="entry name" value="bact_FAD_ox"/>
    <property type="match status" value="1"/>
</dbReference>
<dbReference type="SUPFAM" id="SSF56176">
    <property type="entry name" value="FAD-binding/transporter-associated domain-like"/>
    <property type="match status" value="1"/>
</dbReference>
<dbReference type="PANTHER" id="PTHR43762:SF1">
    <property type="entry name" value="D-ARABINONO-1,4-LACTONE OXIDASE"/>
    <property type="match status" value="1"/>
</dbReference>
<evidence type="ECO:0000256" key="3">
    <source>
        <dbReference type="ARBA" id="ARBA00023002"/>
    </source>
</evidence>
<dbReference type="Pfam" id="PF04030">
    <property type="entry name" value="ALO"/>
    <property type="match status" value="1"/>
</dbReference>
<evidence type="ECO:0000256" key="1">
    <source>
        <dbReference type="ARBA" id="ARBA00022630"/>
    </source>
</evidence>
<dbReference type="InterPro" id="IPR006094">
    <property type="entry name" value="Oxid_FAD_bind_N"/>
</dbReference>
<dbReference type="Gene3D" id="3.30.43.10">
    <property type="entry name" value="Uridine Diphospho-n-acetylenolpyruvylglucosamine Reductase, domain 2"/>
    <property type="match status" value="1"/>
</dbReference>
<sequence length="432" mass="47794">MWRTWGRTELATPERILAPSHASEIQDLVREAAERGSTVKPIGAGHSFTAIGVTEGVQLRTDRLHGLMSVDRDRRLATLGAGTRLAEVPRLIGYYGLAMENLGDIDRQTIAGAISTGTHGTGSRFGGLATQVAAVQLITGTGELITISATENPELLDAVRVGLGALGVLVSVTLRCVPAFTLAATERPEPLAAVLDAFEQRCDAADHFEFYWFPHTTTALTKTNTRLPSDAGLAPLKRGQRFIDDTLVSNELYRALCAVQSGMPAITPMINRTADKITGNRSFTDVSHRVFTTRRTVRFKELEYAVPRTAVPDALRAVGQLIKDRDLRISFPVEVRSAAADQLWLSTAHDRLSGYIAVHRYHRDRDTQAYFDAVEEIMLDHDGRPHWGKLHTLTADQLRPKYRHFDDFLAVRDRLDPHRVFANPHLDRVLGP</sequence>
<dbReference type="InterPro" id="IPR036318">
    <property type="entry name" value="FAD-bd_PCMH-like_sf"/>
</dbReference>